<dbReference type="Gene3D" id="3.30.530.20">
    <property type="match status" value="1"/>
</dbReference>
<dbReference type="SUPFAM" id="SSF55961">
    <property type="entry name" value="Bet v1-like"/>
    <property type="match status" value="1"/>
</dbReference>
<gene>
    <name evidence="2" type="ORF">SG34_030745</name>
</gene>
<feature type="signal peptide" evidence="1">
    <location>
        <begin position="1"/>
        <end position="20"/>
    </location>
</feature>
<protein>
    <submittedName>
        <fullName evidence="2">SRPBCC domain-containing protein</fullName>
    </submittedName>
</protein>
<dbReference type="AlphaFoldDB" id="A0AAF0CAZ0"/>
<reference evidence="2 3" key="1">
    <citation type="journal article" date="2015" name="Genome Announc.">
        <title>Draft Genome Sequences of Marine Isolates of Thalassomonas viridans and Thalassomonas actiniarum.</title>
        <authorList>
            <person name="Olonade I."/>
            <person name="van Zyl L.J."/>
            <person name="Trindade M."/>
        </authorList>
    </citation>
    <scope>NUCLEOTIDE SEQUENCE [LARGE SCALE GENOMIC DNA]</scope>
    <source>
        <strain evidence="2 3">XOM25</strain>
    </source>
</reference>
<feature type="chain" id="PRO_5042283860" evidence="1">
    <location>
        <begin position="21"/>
        <end position="176"/>
    </location>
</feature>
<proteinExistence type="predicted"/>
<evidence type="ECO:0000313" key="2">
    <source>
        <dbReference type="EMBL" id="WDE09147.1"/>
    </source>
</evidence>
<dbReference type="RefSeq" id="WP_044841274.1">
    <property type="nucleotide sequence ID" value="NZ_CP059734.1"/>
</dbReference>
<dbReference type="Proteomes" id="UP000032352">
    <property type="component" value="Chromosome pTvir"/>
</dbReference>
<keyword evidence="1" id="KW-0732">Signal</keyword>
<evidence type="ECO:0000313" key="3">
    <source>
        <dbReference type="Proteomes" id="UP000032352"/>
    </source>
</evidence>
<name>A0AAF0CAZ0_9GAMM</name>
<dbReference type="EMBL" id="CP059734">
    <property type="protein sequence ID" value="WDE09147.1"/>
    <property type="molecule type" value="Genomic_DNA"/>
</dbReference>
<dbReference type="KEGG" id="tvd:SG34_030745"/>
<keyword evidence="3" id="KW-1185">Reference proteome</keyword>
<sequence>MKRNILAHFTALTASVAAFSASGEVLMLAQTGFIIENKIQVKADRETAWRVFTQDVGQWWPADHTWWGDARGLSIDTFAGGCFCEKSAGKSAEHMRISFVDPARLMRMTGGLGPLQGMGMYGALEWGFESQGTVTEVTMTYKVNGISPDGFEKLAPVVDKVQALQLGGLQKRLQSL</sequence>
<organism evidence="2 3">
    <name type="scientific">Thalassomonas viridans</name>
    <dbReference type="NCBI Taxonomy" id="137584"/>
    <lineage>
        <taxon>Bacteria</taxon>
        <taxon>Pseudomonadati</taxon>
        <taxon>Pseudomonadota</taxon>
        <taxon>Gammaproteobacteria</taxon>
        <taxon>Alteromonadales</taxon>
        <taxon>Colwelliaceae</taxon>
        <taxon>Thalassomonas</taxon>
    </lineage>
</organism>
<dbReference type="InterPro" id="IPR023393">
    <property type="entry name" value="START-like_dom_sf"/>
</dbReference>
<reference evidence="2 3" key="2">
    <citation type="journal article" date="2022" name="Mar. Drugs">
        <title>Bioassay-Guided Fractionation Leads to the Detection of Cholic Acid Generated by the Rare Thalassomonas sp.</title>
        <authorList>
            <person name="Pheiffer F."/>
            <person name="Schneider Y.K."/>
            <person name="Hansen E.H."/>
            <person name="Andersen J.H."/>
            <person name="Isaksson J."/>
            <person name="Busche T."/>
            <person name="R C."/>
            <person name="Kalinowski J."/>
            <person name="Zyl L.V."/>
            <person name="Trindade M."/>
        </authorList>
    </citation>
    <scope>NUCLEOTIDE SEQUENCE [LARGE SCALE GENOMIC DNA]</scope>
    <source>
        <strain evidence="2 3">XOM25</strain>
    </source>
</reference>
<accession>A0AAF0CAZ0</accession>
<evidence type="ECO:0000256" key="1">
    <source>
        <dbReference type="SAM" id="SignalP"/>
    </source>
</evidence>